<protein>
    <submittedName>
        <fullName evidence="1">Retrovirus-related Pol polyprotein LINE-1</fullName>
    </submittedName>
</protein>
<gene>
    <name evidence="1" type="ORF">EPI10_002457</name>
</gene>
<name>A0A5B6VEH9_9ROSI</name>
<dbReference type="EMBL" id="SMMG02000007">
    <property type="protein sequence ID" value="KAA3467447.1"/>
    <property type="molecule type" value="Genomic_DNA"/>
</dbReference>
<reference evidence="2" key="1">
    <citation type="journal article" date="2019" name="Plant Biotechnol. J.">
        <title>Genome sequencing of the Australian wild diploid species Gossypium australe highlights disease resistance and delayed gland morphogenesis.</title>
        <authorList>
            <person name="Cai Y."/>
            <person name="Cai X."/>
            <person name="Wang Q."/>
            <person name="Wang P."/>
            <person name="Zhang Y."/>
            <person name="Cai C."/>
            <person name="Xu Y."/>
            <person name="Wang K."/>
            <person name="Zhou Z."/>
            <person name="Wang C."/>
            <person name="Geng S."/>
            <person name="Li B."/>
            <person name="Dong Q."/>
            <person name="Hou Y."/>
            <person name="Wang H."/>
            <person name="Ai P."/>
            <person name="Liu Z."/>
            <person name="Yi F."/>
            <person name="Sun M."/>
            <person name="An G."/>
            <person name="Cheng J."/>
            <person name="Zhang Y."/>
            <person name="Shi Q."/>
            <person name="Xie Y."/>
            <person name="Shi X."/>
            <person name="Chang Y."/>
            <person name="Huang F."/>
            <person name="Chen Y."/>
            <person name="Hong S."/>
            <person name="Mi L."/>
            <person name="Sun Q."/>
            <person name="Zhang L."/>
            <person name="Zhou B."/>
            <person name="Peng R."/>
            <person name="Zhang X."/>
            <person name="Liu F."/>
        </authorList>
    </citation>
    <scope>NUCLEOTIDE SEQUENCE [LARGE SCALE GENOMIC DNA]</scope>
    <source>
        <strain evidence="2">cv. PA1801</strain>
    </source>
</reference>
<comment type="caution">
    <text evidence="1">The sequence shown here is derived from an EMBL/GenBank/DDBJ whole genome shotgun (WGS) entry which is preliminary data.</text>
</comment>
<proteinExistence type="predicted"/>
<dbReference type="AlphaFoldDB" id="A0A5B6VEH9"/>
<organism evidence="1 2">
    <name type="scientific">Gossypium australe</name>
    <dbReference type="NCBI Taxonomy" id="47621"/>
    <lineage>
        <taxon>Eukaryota</taxon>
        <taxon>Viridiplantae</taxon>
        <taxon>Streptophyta</taxon>
        <taxon>Embryophyta</taxon>
        <taxon>Tracheophyta</taxon>
        <taxon>Spermatophyta</taxon>
        <taxon>Magnoliopsida</taxon>
        <taxon>eudicotyledons</taxon>
        <taxon>Gunneridae</taxon>
        <taxon>Pentapetalae</taxon>
        <taxon>rosids</taxon>
        <taxon>malvids</taxon>
        <taxon>Malvales</taxon>
        <taxon>Malvaceae</taxon>
        <taxon>Malvoideae</taxon>
        <taxon>Gossypium</taxon>
    </lineage>
</organism>
<evidence type="ECO:0000313" key="2">
    <source>
        <dbReference type="Proteomes" id="UP000325315"/>
    </source>
</evidence>
<dbReference type="Proteomes" id="UP000325315">
    <property type="component" value="Unassembled WGS sequence"/>
</dbReference>
<evidence type="ECO:0000313" key="1">
    <source>
        <dbReference type="EMBL" id="KAA3467447.1"/>
    </source>
</evidence>
<accession>A0A5B6VEH9</accession>
<keyword evidence="2" id="KW-1185">Reference proteome</keyword>
<sequence length="102" mass="11792">MRNGVGGAEEIDAHYLGILWNQLSFMILVLGNAKCDWLQLGDLNTKFFHRRTLHRRKMNKIYDENELEYAAVNLFQKIYGEHPGPMKGLPSISFPKLDNKDV</sequence>
<dbReference type="OrthoDB" id="1002598at2759"/>